<evidence type="ECO:0000256" key="1">
    <source>
        <dbReference type="SAM" id="MobiDB-lite"/>
    </source>
</evidence>
<dbReference type="AlphaFoldDB" id="A0AAV9UMQ0"/>
<accession>A0AAV9UMQ0</accession>
<reference evidence="2 3" key="1">
    <citation type="submission" date="2019-10" db="EMBL/GenBank/DDBJ databases">
        <authorList>
            <person name="Palmer J.M."/>
        </authorList>
    </citation>
    <scope>NUCLEOTIDE SEQUENCE [LARGE SCALE GENOMIC DNA]</scope>
    <source>
        <strain evidence="2 3">TWF730</strain>
    </source>
</reference>
<proteinExistence type="predicted"/>
<organism evidence="2 3">
    <name type="scientific">Orbilia blumenaviensis</name>
    <dbReference type="NCBI Taxonomy" id="1796055"/>
    <lineage>
        <taxon>Eukaryota</taxon>
        <taxon>Fungi</taxon>
        <taxon>Dikarya</taxon>
        <taxon>Ascomycota</taxon>
        <taxon>Pezizomycotina</taxon>
        <taxon>Orbiliomycetes</taxon>
        <taxon>Orbiliales</taxon>
        <taxon>Orbiliaceae</taxon>
        <taxon>Orbilia</taxon>
    </lineage>
</organism>
<dbReference type="EMBL" id="JAVHNS010000008">
    <property type="protein sequence ID" value="KAK6345897.1"/>
    <property type="molecule type" value="Genomic_DNA"/>
</dbReference>
<feature type="compositionally biased region" description="Polar residues" evidence="1">
    <location>
        <begin position="18"/>
        <end position="30"/>
    </location>
</feature>
<name>A0AAV9UMQ0_9PEZI</name>
<feature type="compositionally biased region" description="Polar residues" evidence="1">
    <location>
        <begin position="1"/>
        <end position="10"/>
    </location>
</feature>
<gene>
    <name evidence="2" type="ORF">TWF730_010240</name>
</gene>
<evidence type="ECO:0000313" key="2">
    <source>
        <dbReference type="EMBL" id="KAK6345897.1"/>
    </source>
</evidence>
<dbReference type="Proteomes" id="UP001373714">
    <property type="component" value="Unassembled WGS sequence"/>
</dbReference>
<sequence length="235" mass="25929">MSQSTASTDKTIPLPPLSYSSLKKTRRPQSTATVLSKAIQDFEEDFHAWDSSYRLTHLPQPSLPPAVLVQSRPYTPTPYSSAPLYHNNIPTLPPPPTAASGDFSSFIFSAPYNYSAFSTTASSRESLVESLDSDCTVLPNKPAISRTKERVERLGGVHAYNPYFEPGTQFPRRMSRAASVGDSVEFRGSESTLAATARNCSSDTDEEGAGYWRRFKQNILRKFKSGEEDIEGGFL</sequence>
<evidence type="ECO:0000313" key="3">
    <source>
        <dbReference type="Proteomes" id="UP001373714"/>
    </source>
</evidence>
<protein>
    <submittedName>
        <fullName evidence="2">Uncharacterized protein</fullName>
    </submittedName>
</protein>
<comment type="caution">
    <text evidence="2">The sequence shown here is derived from an EMBL/GenBank/DDBJ whole genome shotgun (WGS) entry which is preliminary data.</text>
</comment>
<feature type="region of interest" description="Disordered" evidence="1">
    <location>
        <begin position="1"/>
        <end position="30"/>
    </location>
</feature>
<keyword evidence="3" id="KW-1185">Reference proteome</keyword>